<organism evidence="2 3">
    <name type="scientific">Chitinophaga skermanii</name>
    <dbReference type="NCBI Taxonomy" id="331697"/>
    <lineage>
        <taxon>Bacteria</taxon>
        <taxon>Pseudomonadati</taxon>
        <taxon>Bacteroidota</taxon>
        <taxon>Chitinophagia</taxon>
        <taxon>Chitinophagales</taxon>
        <taxon>Chitinophagaceae</taxon>
        <taxon>Chitinophaga</taxon>
    </lineage>
</organism>
<gene>
    <name evidence="2" type="ORF">LX64_03464</name>
</gene>
<dbReference type="Proteomes" id="UP000249547">
    <property type="component" value="Unassembled WGS sequence"/>
</dbReference>
<feature type="signal peptide" evidence="1">
    <location>
        <begin position="1"/>
        <end position="20"/>
    </location>
</feature>
<evidence type="ECO:0000256" key="1">
    <source>
        <dbReference type="SAM" id="SignalP"/>
    </source>
</evidence>
<feature type="chain" id="PRO_5016381636" description="SbsA Ig-like domain-containing protein" evidence="1">
    <location>
        <begin position="21"/>
        <end position="134"/>
    </location>
</feature>
<reference evidence="2 3" key="1">
    <citation type="submission" date="2018-06" db="EMBL/GenBank/DDBJ databases">
        <title>Genomic Encyclopedia of Archaeal and Bacterial Type Strains, Phase II (KMG-II): from individual species to whole genera.</title>
        <authorList>
            <person name="Goeker M."/>
        </authorList>
    </citation>
    <scope>NUCLEOTIDE SEQUENCE [LARGE SCALE GENOMIC DNA]</scope>
    <source>
        <strain evidence="2 3">DSM 23857</strain>
    </source>
</reference>
<protein>
    <recommendedName>
        <fullName evidence="4">SbsA Ig-like domain-containing protein</fullName>
    </recommendedName>
</protein>
<proteinExistence type="predicted"/>
<sequence>MKAFLSIPILLLTLLFTSCTKTTNEYVQPNQTILIDITPSSWTFSQSTNSYFITFDVPEIDAAVRDIDGILVAISGDRTLYEALPNVYSNVSLTYTYSQGKLTIESQPVGGGQPAFPNANLRVKIVIVQSSNVS</sequence>
<evidence type="ECO:0008006" key="4">
    <source>
        <dbReference type="Google" id="ProtNLM"/>
    </source>
</evidence>
<name>A0A327QD03_9BACT</name>
<dbReference type="PROSITE" id="PS51257">
    <property type="entry name" value="PROKAR_LIPOPROTEIN"/>
    <property type="match status" value="1"/>
</dbReference>
<keyword evidence="1" id="KW-0732">Signal</keyword>
<evidence type="ECO:0000313" key="3">
    <source>
        <dbReference type="Proteomes" id="UP000249547"/>
    </source>
</evidence>
<keyword evidence="3" id="KW-1185">Reference proteome</keyword>
<dbReference type="AlphaFoldDB" id="A0A327QD03"/>
<evidence type="ECO:0000313" key="2">
    <source>
        <dbReference type="EMBL" id="RAJ02449.1"/>
    </source>
</evidence>
<dbReference type="OrthoDB" id="672896at2"/>
<dbReference type="RefSeq" id="WP_111598888.1">
    <property type="nucleotide sequence ID" value="NZ_QLLL01000006.1"/>
</dbReference>
<accession>A0A327QD03</accession>
<dbReference type="EMBL" id="QLLL01000006">
    <property type="protein sequence ID" value="RAJ02449.1"/>
    <property type="molecule type" value="Genomic_DNA"/>
</dbReference>
<comment type="caution">
    <text evidence="2">The sequence shown here is derived from an EMBL/GenBank/DDBJ whole genome shotgun (WGS) entry which is preliminary data.</text>
</comment>